<name>A0ABT5G449_9ACTN</name>
<dbReference type="Proteomes" id="UP001221328">
    <property type="component" value="Unassembled WGS sequence"/>
</dbReference>
<evidence type="ECO:0000313" key="4">
    <source>
        <dbReference type="Proteomes" id="UP001221328"/>
    </source>
</evidence>
<gene>
    <name evidence="3" type="ORF">PO587_34095</name>
</gene>
<feature type="domain" description="STAS" evidence="2">
    <location>
        <begin position="31"/>
        <end position="123"/>
    </location>
</feature>
<dbReference type="RefSeq" id="WP_200698198.1">
    <property type="nucleotide sequence ID" value="NZ_JAQOSK010000017.1"/>
</dbReference>
<dbReference type="PROSITE" id="PS50801">
    <property type="entry name" value="STAS"/>
    <property type="match status" value="1"/>
</dbReference>
<reference evidence="3 4" key="1">
    <citation type="journal article" date="2015" name="Int. J. Syst. Evol. Microbiol.">
        <title>Streptomyces gilvifuscus sp. nov., an actinomycete that produces antibacterial compounds isolated from soil.</title>
        <authorList>
            <person name="Nguyen T.M."/>
            <person name="Kim J."/>
        </authorList>
    </citation>
    <scope>NUCLEOTIDE SEQUENCE [LARGE SCALE GENOMIC DNA]</scope>
    <source>
        <strain evidence="3 4">T113</strain>
    </source>
</reference>
<feature type="region of interest" description="Disordered" evidence="1">
    <location>
        <begin position="1"/>
        <end position="20"/>
    </location>
</feature>
<evidence type="ECO:0000313" key="3">
    <source>
        <dbReference type="EMBL" id="MDC2959470.1"/>
    </source>
</evidence>
<dbReference type="InterPro" id="IPR058548">
    <property type="entry name" value="MlaB-like_STAS"/>
</dbReference>
<dbReference type="CDD" id="cd07043">
    <property type="entry name" value="STAS_anti-anti-sigma_factors"/>
    <property type="match status" value="1"/>
</dbReference>
<evidence type="ECO:0000256" key="1">
    <source>
        <dbReference type="SAM" id="MobiDB-lite"/>
    </source>
</evidence>
<dbReference type="Pfam" id="PF13466">
    <property type="entry name" value="STAS_2"/>
    <property type="match status" value="1"/>
</dbReference>
<dbReference type="InterPro" id="IPR002645">
    <property type="entry name" value="STAS_dom"/>
</dbReference>
<keyword evidence="4" id="KW-1185">Reference proteome</keyword>
<dbReference type="PANTHER" id="PTHR33495:SF2">
    <property type="entry name" value="ANTI-SIGMA FACTOR ANTAGONIST TM_1081-RELATED"/>
    <property type="match status" value="1"/>
</dbReference>
<organism evidence="3 4">
    <name type="scientific">Streptomyces gilvifuscus</name>
    <dbReference type="NCBI Taxonomy" id="1550617"/>
    <lineage>
        <taxon>Bacteria</taxon>
        <taxon>Bacillati</taxon>
        <taxon>Actinomycetota</taxon>
        <taxon>Actinomycetes</taxon>
        <taxon>Kitasatosporales</taxon>
        <taxon>Streptomycetaceae</taxon>
        <taxon>Streptomyces</taxon>
    </lineage>
</organism>
<accession>A0ABT5G449</accession>
<dbReference type="PANTHER" id="PTHR33495">
    <property type="entry name" value="ANTI-SIGMA FACTOR ANTAGONIST TM_1081-RELATED-RELATED"/>
    <property type="match status" value="1"/>
</dbReference>
<dbReference type="Gene3D" id="3.30.750.24">
    <property type="entry name" value="STAS domain"/>
    <property type="match status" value="1"/>
</dbReference>
<sequence>MATADDDNTPFQQLNGHAPPQTGVIQYERGGAWIVVAHGAYDLDSIDPLAHALETAAAQHTRVVIDASGLTFADSTFLNLLLNTHRLTDLRLAAPPPQLLRILEITGADTLLDLRPTVEDAVT</sequence>
<dbReference type="EMBL" id="JAQOSK010000017">
    <property type="protein sequence ID" value="MDC2959470.1"/>
    <property type="molecule type" value="Genomic_DNA"/>
</dbReference>
<evidence type="ECO:0000259" key="2">
    <source>
        <dbReference type="PROSITE" id="PS50801"/>
    </source>
</evidence>
<dbReference type="InterPro" id="IPR036513">
    <property type="entry name" value="STAS_dom_sf"/>
</dbReference>
<dbReference type="SUPFAM" id="SSF52091">
    <property type="entry name" value="SpoIIaa-like"/>
    <property type="match status" value="1"/>
</dbReference>
<proteinExistence type="predicted"/>
<comment type="caution">
    <text evidence="3">The sequence shown here is derived from an EMBL/GenBank/DDBJ whole genome shotgun (WGS) entry which is preliminary data.</text>
</comment>
<protein>
    <submittedName>
        <fullName evidence="3">STAS domain-containing protein</fullName>
    </submittedName>
</protein>